<gene>
    <name evidence="2" type="ORF">Tco_0824046</name>
</gene>
<evidence type="ECO:0000256" key="1">
    <source>
        <dbReference type="ARBA" id="ARBA00010016"/>
    </source>
</evidence>
<comment type="similarity">
    <text evidence="1">Belongs to the QWRF family.</text>
</comment>
<sequence>MVEGRWSVLYGDGEFFMSYLDIWNVTELDYSISLAEAIEALESSSLCLLVLCFTKVDVHSLADAICSTIDVMEAIASSICALAAKAI</sequence>
<accession>A0ABQ5AN17</accession>
<dbReference type="Pfam" id="PF04484">
    <property type="entry name" value="QWRF"/>
    <property type="match status" value="1"/>
</dbReference>
<proteinExistence type="inferred from homology"/>
<comment type="caution">
    <text evidence="2">The sequence shown here is derived from an EMBL/GenBank/DDBJ whole genome shotgun (WGS) entry which is preliminary data.</text>
</comment>
<reference evidence="2" key="1">
    <citation type="journal article" date="2022" name="Int. J. Mol. Sci.">
        <title>Draft Genome of Tanacetum Coccineum: Genomic Comparison of Closely Related Tanacetum-Family Plants.</title>
        <authorList>
            <person name="Yamashiro T."/>
            <person name="Shiraishi A."/>
            <person name="Nakayama K."/>
            <person name="Satake H."/>
        </authorList>
    </citation>
    <scope>NUCLEOTIDE SEQUENCE</scope>
</reference>
<dbReference type="Proteomes" id="UP001151760">
    <property type="component" value="Unassembled WGS sequence"/>
</dbReference>
<name>A0ABQ5AN17_9ASTR</name>
<keyword evidence="3" id="KW-1185">Reference proteome</keyword>
<evidence type="ECO:0000313" key="2">
    <source>
        <dbReference type="EMBL" id="GJT02877.1"/>
    </source>
</evidence>
<dbReference type="InterPro" id="IPR007573">
    <property type="entry name" value="QWRF"/>
</dbReference>
<reference evidence="2" key="2">
    <citation type="submission" date="2022-01" db="EMBL/GenBank/DDBJ databases">
        <authorList>
            <person name="Yamashiro T."/>
            <person name="Shiraishi A."/>
            <person name="Satake H."/>
            <person name="Nakayama K."/>
        </authorList>
    </citation>
    <scope>NUCLEOTIDE SEQUENCE</scope>
</reference>
<evidence type="ECO:0000313" key="3">
    <source>
        <dbReference type="Proteomes" id="UP001151760"/>
    </source>
</evidence>
<organism evidence="2 3">
    <name type="scientific">Tanacetum coccineum</name>
    <dbReference type="NCBI Taxonomy" id="301880"/>
    <lineage>
        <taxon>Eukaryota</taxon>
        <taxon>Viridiplantae</taxon>
        <taxon>Streptophyta</taxon>
        <taxon>Embryophyta</taxon>
        <taxon>Tracheophyta</taxon>
        <taxon>Spermatophyta</taxon>
        <taxon>Magnoliopsida</taxon>
        <taxon>eudicotyledons</taxon>
        <taxon>Gunneridae</taxon>
        <taxon>Pentapetalae</taxon>
        <taxon>asterids</taxon>
        <taxon>campanulids</taxon>
        <taxon>Asterales</taxon>
        <taxon>Asteraceae</taxon>
        <taxon>Asteroideae</taxon>
        <taxon>Anthemideae</taxon>
        <taxon>Anthemidinae</taxon>
        <taxon>Tanacetum</taxon>
    </lineage>
</organism>
<dbReference type="PANTHER" id="PTHR31807">
    <property type="entry name" value="AUGMIN FAMILY MEMBER"/>
    <property type="match status" value="1"/>
</dbReference>
<protein>
    <submittedName>
        <fullName evidence="2">QWRF motif-containing protein 2-like protein</fullName>
    </submittedName>
</protein>
<dbReference type="EMBL" id="BQNB010012381">
    <property type="protein sequence ID" value="GJT02877.1"/>
    <property type="molecule type" value="Genomic_DNA"/>
</dbReference>
<dbReference type="PANTHER" id="PTHR31807:SF46">
    <property type="entry name" value="QWRF FAMILY-RELATED"/>
    <property type="match status" value="1"/>
</dbReference>